<keyword evidence="1" id="KW-0732">Signal</keyword>
<dbReference type="AlphaFoldDB" id="A0A967ADY4"/>
<dbReference type="EMBL" id="JAANAS010000049">
    <property type="protein sequence ID" value="NGZ89965.1"/>
    <property type="molecule type" value="Genomic_DNA"/>
</dbReference>
<feature type="signal peptide" evidence="1">
    <location>
        <begin position="1"/>
        <end position="21"/>
    </location>
</feature>
<dbReference type="Gene3D" id="2.40.128.130">
    <property type="entry name" value="Autotransporter beta-domain"/>
    <property type="match status" value="1"/>
</dbReference>
<feature type="chain" id="PRO_5037604764" evidence="1">
    <location>
        <begin position="22"/>
        <end position="207"/>
    </location>
</feature>
<name>A0A967ADY4_9FLAO</name>
<sequence length="207" mass="23784">MHLNSIINCFFFLAISFQLVAQQDDSLNNEHELLGVKLGGVLPMGFGDNFASEAIDFSYGAELQANFYIFESAFFFGYRFQYLRGDVEEQILVGNYDYTNVTFNGLNLGYQYKFSNKWGIEPSLSYGRTRFRNYQTNSPNSLDFEDSANTLFVSLPLNYSLSKGFKIYLQPEYRTDFMNIKTAASNASFFDRTQFFNLVIGVKLSLF</sequence>
<proteinExistence type="predicted"/>
<protein>
    <submittedName>
        <fullName evidence="2">Autotransporter outer membrane beta-barrel domain-containing protein</fullName>
    </submittedName>
</protein>
<organism evidence="2 3">
    <name type="scientific">Psychroflexus maritimus</name>
    <dbReference type="NCBI Taxonomy" id="2714865"/>
    <lineage>
        <taxon>Bacteria</taxon>
        <taxon>Pseudomonadati</taxon>
        <taxon>Bacteroidota</taxon>
        <taxon>Flavobacteriia</taxon>
        <taxon>Flavobacteriales</taxon>
        <taxon>Flavobacteriaceae</taxon>
        <taxon>Psychroflexus</taxon>
    </lineage>
</organism>
<dbReference type="Proteomes" id="UP000643701">
    <property type="component" value="Unassembled WGS sequence"/>
</dbReference>
<dbReference type="InterPro" id="IPR036709">
    <property type="entry name" value="Autotransporte_beta_dom_sf"/>
</dbReference>
<comment type="caution">
    <text evidence="2">The sequence shown here is derived from an EMBL/GenBank/DDBJ whole genome shotgun (WGS) entry which is preliminary data.</text>
</comment>
<reference evidence="2" key="1">
    <citation type="submission" date="2020-03" db="EMBL/GenBank/DDBJ databases">
        <title>Psychroflexus Maritimus sp. nov., isolate from marine sediment.</title>
        <authorList>
            <person name="Zhong Y.-L."/>
        </authorList>
    </citation>
    <scope>NUCLEOTIDE SEQUENCE</scope>
    <source>
        <strain evidence="2">C1</strain>
    </source>
</reference>
<dbReference type="InterPro" id="IPR011250">
    <property type="entry name" value="OMP/PagP_B-barrel"/>
</dbReference>
<keyword evidence="3" id="KW-1185">Reference proteome</keyword>
<dbReference type="SUPFAM" id="SSF56925">
    <property type="entry name" value="OMPA-like"/>
    <property type="match status" value="1"/>
</dbReference>
<evidence type="ECO:0000313" key="2">
    <source>
        <dbReference type="EMBL" id="NGZ89965.1"/>
    </source>
</evidence>
<evidence type="ECO:0000313" key="3">
    <source>
        <dbReference type="Proteomes" id="UP000643701"/>
    </source>
</evidence>
<gene>
    <name evidence="2" type="ORF">G7034_06830</name>
</gene>
<accession>A0A967ADY4</accession>
<evidence type="ECO:0000256" key="1">
    <source>
        <dbReference type="SAM" id="SignalP"/>
    </source>
</evidence>